<evidence type="ECO:0000313" key="3">
    <source>
        <dbReference type="EMBL" id="CAK9186330.1"/>
    </source>
</evidence>
<accession>A0ABC8UZ22</accession>
<evidence type="ECO:0000256" key="2">
    <source>
        <dbReference type="SAM" id="SignalP"/>
    </source>
</evidence>
<proteinExistence type="predicted"/>
<evidence type="ECO:0000256" key="1">
    <source>
        <dbReference type="ARBA" id="ARBA00022729"/>
    </source>
</evidence>
<sequence length="131" mass="14496">MGKPYFVALLIPILLSPFTSTCSDDTGGSRRACCPSDIQIYQWPSGYTGLHEPEFTVVIVNEAWLVDGVFDVQISCGEFASTKLINPMIFRRIGFGKCLLKDGKKISPGEVISFQYSNVLPYTFSVVEVKC</sequence>
<keyword evidence="4" id="KW-1185">Reference proteome</keyword>
<dbReference type="PANTHER" id="PTHR33184">
    <property type="entry name" value="PROTEIN TAPETUM DETERMINANT 1-LIKE-RELATED"/>
    <property type="match status" value="1"/>
</dbReference>
<gene>
    <name evidence="3" type="ORF">ILEXP_LOCUS56820</name>
</gene>
<evidence type="ECO:0000313" key="4">
    <source>
        <dbReference type="Proteomes" id="UP001642360"/>
    </source>
</evidence>
<keyword evidence="1 2" id="KW-0732">Signal</keyword>
<organism evidence="3 4">
    <name type="scientific">Ilex paraguariensis</name>
    <name type="common">yerba mate</name>
    <dbReference type="NCBI Taxonomy" id="185542"/>
    <lineage>
        <taxon>Eukaryota</taxon>
        <taxon>Viridiplantae</taxon>
        <taxon>Streptophyta</taxon>
        <taxon>Embryophyta</taxon>
        <taxon>Tracheophyta</taxon>
        <taxon>Spermatophyta</taxon>
        <taxon>Magnoliopsida</taxon>
        <taxon>eudicotyledons</taxon>
        <taxon>Gunneridae</taxon>
        <taxon>Pentapetalae</taxon>
        <taxon>asterids</taxon>
        <taxon>campanulids</taxon>
        <taxon>Aquifoliales</taxon>
        <taxon>Aquifoliaceae</taxon>
        <taxon>Ilex</taxon>
    </lineage>
</organism>
<feature type="chain" id="PRO_5044769801" description="TPD1 protein homolog 1-like" evidence="2">
    <location>
        <begin position="24"/>
        <end position="131"/>
    </location>
</feature>
<dbReference type="InterPro" id="IPR040361">
    <property type="entry name" value="TPD1"/>
</dbReference>
<evidence type="ECO:0008006" key="5">
    <source>
        <dbReference type="Google" id="ProtNLM"/>
    </source>
</evidence>
<dbReference type="Proteomes" id="UP001642360">
    <property type="component" value="Unassembled WGS sequence"/>
</dbReference>
<protein>
    <recommendedName>
        <fullName evidence="5">TPD1 protein homolog 1-like</fullName>
    </recommendedName>
</protein>
<reference evidence="3 4" key="1">
    <citation type="submission" date="2024-02" db="EMBL/GenBank/DDBJ databases">
        <authorList>
            <person name="Vignale AGUSTIN F."/>
            <person name="Sosa J E."/>
            <person name="Modenutti C."/>
        </authorList>
    </citation>
    <scope>NUCLEOTIDE SEQUENCE [LARGE SCALE GENOMIC DNA]</scope>
</reference>
<dbReference type="EMBL" id="CAUOFW020009536">
    <property type="protein sequence ID" value="CAK9186330.1"/>
    <property type="molecule type" value="Genomic_DNA"/>
</dbReference>
<comment type="caution">
    <text evidence="3">The sequence shown here is derived from an EMBL/GenBank/DDBJ whole genome shotgun (WGS) entry which is preliminary data.</text>
</comment>
<dbReference type="Pfam" id="PF24068">
    <property type="entry name" value="TPD1_C"/>
    <property type="match status" value="1"/>
</dbReference>
<feature type="signal peptide" evidence="2">
    <location>
        <begin position="1"/>
        <end position="23"/>
    </location>
</feature>
<dbReference type="AlphaFoldDB" id="A0ABC8UZ22"/>
<dbReference type="PANTHER" id="PTHR33184:SF81">
    <property type="entry name" value="TPD1 PROTEIN HOMOLOG 1B-LIKE"/>
    <property type="match status" value="1"/>
</dbReference>
<name>A0ABC8UZ22_9AQUA</name>